<sequence>MPLGIFAYIFDWPSGCIFFFNCLAIIPLANLLSFVTEDIALKAGPANAGLLNATFGNATELIISVFALRAGEIKIVQSSMLDSIISNILLVLRTCFLTGGIKYKTQKFNQTVAQTCSSLMILACISLIIPATFNISLSNDDKETLLLSCGTAIILLLVYMLYLLFQLKTHSHLYDEQF</sequence>
<feature type="transmembrane region" description="Helical" evidence="8">
    <location>
        <begin position="112"/>
        <end position="133"/>
    </location>
</feature>
<feature type="transmembrane region" description="Helical" evidence="8">
    <location>
        <begin position="80"/>
        <end position="100"/>
    </location>
</feature>
<evidence type="ECO:0000256" key="5">
    <source>
        <dbReference type="ARBA" id="ARBA00022989"/>
    </source>
</evidence>
<evidence type="ECO:0000256" key="3">
    <source>
        <dbReference type="ARBA" id="ARBA00022448"/>
    </source>
</evidence>
<comment type="caution">
    <text evidence="10">The sequence shown here is derived from an EMBL/GenBank/DDBJ whole genome shotgun (WGS) entry which is preliminary data.</text>
</comment>
<dbReference type="EMBL" id="WTPW01001222">
    <property type="protein sequence ID" value="KAF0449004.1"/>
    <property type="molecule type" value="Genomic_DNA"/>
</dbReference>
<organism evidence="10 11">
    <name type="scientific">Gigaspora margarita</name>
    <dbReference type="NCBI Taxonomy" id="4874"/>
    <lineage>
        <taxon>Eukaryota</taxon>
        <taxon>Fungi</taxon>
        <taxon>Fungi incertae sedis</taxon>
        <taxon>Mucoromycota</taxon>
        <taxon>Glomeromycotina</taxon>
        <taxon>Glomeromycetes</taxon>
        <taxon>Diversisporales</taxon>
        <taxon>Gigasporaceae</taxon>
        <taxon>Gigaspora</taxon>
    </lineage>
</organism>
<keyword evidence="3" id="KW-0813">Transport</keyword>
<feature type="domain" description="Sodium/calcium exchanger membrane region" evidence="9">
    <location>
        <begin position="16"/>
        <end position="167"/>
    </location>
</feature>
<keyword evidence="7 8" id="KW-0472">Membrane</keyword>
<evidence type="ECO:0000313" key="11">
    <source>
        <dbReference type="Proteomes" id="UP000439903"/>
    </source>
</evidence>
<accession>A0A8H3XCM8</accession>
<keyword evidence="6" id="KW-0406">Ion transport</keyword>
<comment type="subcellular location">
    <subcellularLocation>
        <location evidence="1">Endomembrane system</location>
        <topology evidence="1">Multi-pass membrane protein</topology>
    </subcellularLocation>
</comment>
<dbReference type="InterPro" id="IPR004713">
    <property type="entry name" value="CaH_exchang"/>
</dbReference>
<dbReference type="PANTHER" id="PTHR31503">
    <property type="entry name" value="VACUOLAR CALCIUM ION TRANSPORTER"/>
    <property type="match status" value="1"/>
</dbReference>
<feature type="transmembrane region" description="Helical" evidence="8">
    <location>
        <begin position="145"/>
        <end position="165"/>
    </location>
</feature>
<dbReference type="InterPro" id="IPR004837">
    <property type="entry name" value="NaCa_Exmemb"/>
</dbReference>
<evidence type="ECO:0000256" key="1">
    <source>
        <dbReference type="ARBA" id="ARBA00004127"/>
    </source>
</evidence>
<dbReference type="AlphaFoldDB" id="A0A8H3XCM8"/>
<feature type="transmembrane region" description="Helical" evidence="8">
    <location>
        <begin position="48"/>
        <end position="68"/>
    </location>
</feature>
<gene>
    <name evidence="10" type="ORF">F8M41_002598</name>
</gene>
<dbReference type="GO" id="GO:0012505">
    <property type="term" value="C:endomembrane system"/>
    <property type="evidence" value="ECO:0007669"/>
    <property type="project" value="UniProtKB-SubCell"/>
</dbReference>
<evidence type="ECO:0000256" key="6">
    <source>
        <dbReference type="ARBA" id="ARBA00023065"/>
    </source>
</evidence>
<feature type="transmembrane region" description="Helical" evidence="8">
    <location>
        <begin position="12"/>
        <end position="36"/>
    </location>
</feature>
<dbReference type="Pfam" id="PF01699">
    <property type="entry name" value="Na_Ca_ex"/>
    <property type="match status" value="1"/>
</dbReference>
<dbReference type="Proteomes" id="UP000439903">
    <property type="component" value="Unassembled WGS sequence"/>
</dbReference>
<protein>
    <submittedName>
        <fullName evidence="10">Calcium/proton exchanger</fullName>
    </submittedName>
</protein>
<dbReference type="Gene3D" id="1.20.1420.30">
    <property type="entry name" value="NCX, central ion-binding region"/>
    <property type="match status" value="1"/>
</dbReference>
<dbReference type="InterPro" id="IPR044880">
    <property type="entry name" value="NCX_ion-bd_dom_sf"/>
</dbReference>
<keyword evidence="4 8" id="KW-0812">Transmembrane</keyword>
<dbReference type="GO" id="GO:0006874">
    <property type="term" value="P:intracellular calcium ion homeostasis"/>
    <property type="evidence" value="ECO:0007669"/>
    <property type="project" value="TreeGrafter"/>
</dbReference>
<name>A0A8H3XCM8_GIGMA</name>
<dbReference type="GO" id="GO:0015369">
    <property type="term" value="F:calcium:proton antiporter activity"/>
    <property type="evidence" value="ECO:0007669"/>
    <property type="project" value="UniProtKB-ARBA"/>
</dbReference>
<comment type="similarity">
    <text evidence="2">Belongs to the Ca(2+):cation antiporter (CaCA) (TC 2.A.19) family.</text>
</comment>
<evidence type="ECO:0000256" key="8">
    <source>
        <dbReference type="SAM" id="Phobius"/>
    </source>
</evidence>
<evidence type="ECO:0000256" key="7">
    <source>
        <dbReference type="ARBA" id="ARBA00023136"/>
    </source>
</evidence>
<reference evidence="10 11" key="1">
    <citation type="journal article" date="2019" name="Environ. Microbiol.">
        <title>At the nexus of three kingdoms: the genome of the mycorrhizal fungus Gigaspora margarita provides insights into plant, endobacterial and fungal interactions.</title>
        <authorList>
            <person name="Venice F."/>
            <person name="Ghignone S."/>
            <person name="Salvioli di Fossalunga A."/>
            <person name="Amselem J."/>
            <person name="Novero M."/>
            <person name="Xianan X."/>
            <person name="Sedzielewska Toro K."/>
            <person name="Morin E."/>
            <person name="Lipzen A."/>
            <person name="Grigoriev I.V."/>
            <person name="Henrissat B."/>
            <person name="Martin F.M."/>
            <person name="Bonfante P."/>
        </authorList>
    </citation>
    <scope>NUCLEOTIDE SEQUENCE [LARGE SCALE GENOMIC DNA]</scope>
    <source>
        <strain evidence="10 11">BEG34</strain>
    </source>
</reference>
<dbReference type="OrthoDB" id="1699231at2759"/>
<dbReference type="PANTHER" id="PTHR31503:SF22">
    <property type="entry name" value="VACUOLAR CALCIUM ION TRANSPORTER"/>
    <property type="match status" value="1"/>
</dbReference>
<proteinExistence type="inferred from homology"/>
<evidence type="ECO:0000256" key="2">
    <source>
        <dbReference type="ARBA" id="ARBA00008170"/>
    </source>
</evidence>
<keyword evidence="5 8" id="KW-1133">Transmembrane helix</keyword>
<keyword evidence="11" id="KW-1185">Reference proteome</keyword>
<evidence type="ECO:0000313" key="10">
    <source>
        <dbReference type="EMBL" id="KAF0449004.1"/>
    </source>
</evidence>
<evidence type="ECO:0000259" key="9">
    <source>
        <dbReference type="Pfam" id="PF01699"/>
    </source>
</evidence>
<dbReference type="GO" id="GO:0005774">
    <property type="term" value="C:vacuolar membrane"/>
    <property type="evidence" value="ECO:0007669"/>
    <property type="project" value="UniProtKB-ARBA"/>
</dbReference>
<evidence type="ECO:0000256" key="4">
    <source>
        <dbReference type="ARBA" id="ARBA00022692"/>
    </source>
</evidence>